<evidence type="ECO:0000256" key="1">
    <source>
        <dbReference type="SAM" id="MobiDB-lite"/>
    </source>
</evidence>
<reference evidence="2" key="2">
    <citation type="submission" date="2024-08" db="UniProtKB">
        <authorList>
            <consortium name="EnsemblMetazoa"/>
        </authorList>
    </citation>
    <scope>IDENTIFICATION</scope>
</reference>
<feature type="compositionally biased region" description="Polar residues" evidence="1">
    <location>
        <begin position="38"/>
        <end position="47"/>
    </location>
</feature>
<feature type="region of interest" description="Disordered" evidence="1">
    <location>
        <begin position="481"/>
        <end position="502"/>
    </location>
</feature>
<feature type="compositionally biased region" description="Basic and acidic residues" evidence="1">
    <location>
        <begin position="292"/>
        <end position="311"/>
    </location>
</feature>
<dbReference type="KEGG" id="dpa:109545289"/>
<dbReference type="GeneID" id="109545289"/>
<feature type="region of interest" description="Disordered" evidence="1">
    <location>
        <begin position="113"/>
        <end position="172"/>
    </location>
</feature>
<feature type="region of interest" description="Disordered" evidence="1">
    <location>
        <begin position="542"/>
        <end position="580"/>
    </location>
</feature>
<feature type="compositionally biased region" description="Low complexity" evidence="1">
    <location>
        <begin position="1"/>
        <end position="22"/>
    </location>
</feature>
<dbReference type="AlphaFoldDB" id="A0AAR5QE26"/>
<accession>A0AAR5QE26</accession>
<reference evidence="3" key="1">
    <citation type="journal article" date="2013" name="Genome Biol.">
        <title>Draft genome of the mountain pine beetle, Dendroctonus ponderosae Hopkins, a major forest pest.</title>
        <authorList>
            <person name="Keeling C.I."/>
            <person name="Yuen M.M."/>
            <person name="Liao N.Y."/>
            <person name="Docking T.R."/>
            <person name="Chan S.K."/>
            <person name="Taylor G.A."/>
            <person name="Palmquist D.L."/>
            <person name="Jackman S.D."/>
            <person name="Nguyen A."/>
            <person name="Li M."/>
            <person name="Henderson H."/>
            <person name="Janes J.K."/>
            <person name="Zhao Y."/>
            <person name="Pandoh P."/>
            <person name="Moore R."/>
            <person name="Sperling F.A."/>
            <person name="Huber D.P."/>
            <person name="Birol I."/>
            <person name="Jones S.J."/>
            <person name="Bohlmann J."/>
        </authorList>
    </citation>
    <scope>NUCLEOTIDE SEQUENCE</scope>
</reference>
<evidence type="ECO:0000313" key="2">
    <source>
        <dbReference type="EnsemblMetazoa" id="XP_019771446.1"/>
    </source>
</evidence>
<dbReference type="EnsemblMetazoa" id="XM_019915888.1">
    <property type="protein sequence ID" value="XP_019771447.1"/>
    <property type="gene ID" value="LOC109545289"/>
</dbReference>
<feature type="region of interest" description="Disordered" evidence="1">
    <location>
        <begin position="215"/>
        <end position="268"/>
    </location>
</feature>
<dbReference type="Gene3D" id="2.130.10.10">
    <property type="entry name" value="YVTN repeat-like/Quinoprotein amine dehydrogenase"/>
    <property type="match status" value="1"/>
</dbReference>
<dbReference type="Proteomes" id="UP000019118">
    <property type="component" value="Unassembled WGS sequence"/>
</dbReference>
<dbReference type="InterPro" id="IPR015943">
    <property type="entry name" value="WD40/YVTN_repeat-like_dom_sf"/>
</dbReference>
<sequence>MESAITISSSESSVQNSTSIESLDPDAALDRLPINGDPKQSYNSSCTPTTFEKVDKWLKSLDVFNRNEESCSSSCFQSLDFHSSENHFLHEIISLDLNAPNIRNDTVLQDQSHAYSNESSDNSITSSRKTAGKPLPRARRKMRGQATPVKARKNSQQKQMREWDDSDSAPENVKKQELCSYLQLMKPTDKKTVMILQNRRSVRVKNLSLMQQNRDLEKKLKERSEDRDEIRSVSKCSHSKSTREVGNDKKSTKVGTRKDQPATFRFPNPTGSVTRAVRYFDETEQEDWFKEWKEQPSKHATGELSDQKENQKCVTGKSSNYFEGKFYILESRKSNLVNIGSFDAPLDSFLDNRNHRNLQRFNTNNGENNVNTKHPTQIIDSVYPSFSIPTPPSRLVETIRDFDVTVEENKDIFTLIPSTELISQSTSCSNLVNNNRESSALPKAVNKLNSTRPGKENFGSARSEIFRRNCKKSAIKSITKSETAISTAKGRKRDRRSDCLTPEMKSRWKNLRKFIPVKPTNHDNSKIELIPRKQLAKFKNQAEHFSGKSTNLSRREGSSRTSLVIRSDKKRNEKSTNSMSDFSTEYSFNVQSYSKEKSSIQCRLSNSPKSMLRTMVDNGSASDKFRSERWKNDALCVMQYQDCEPPSTIMAVYTYKTQDQLETLSCTGSYNNAGRKNPFISQIFVNDILKQGSSTEDKRTTRGSLLNGQTVSDRATTEESRNSSKSVSSSEKCSKPVQPQIPRLEYLDPATFISFDKDRSPNSFYRCLNSTMPKRTAALEIEPSSTSWASNSPNSRQKRDQHLIQVSNNNGRVINVFYRDYNLILCQETLISFWTQTALGNVLGAQNMWIKKGSIRRLSTNKHGIFKEALEMVVSTESSVAYIELWTKEHQSAFREVPVADVFAIVYYWKNGQTGLDKKVLQLENIKGFADDVHYSILTSSPKIIVSWHIASNEVDSQKTFVHCYQLTADFQAVCNISKFEAVEHYVSSLHNIQGCDTLIMGCGDNKITLWNLEHGYVATTIEMTDIKSTLCTLWAKCDRGFLFTLQECVDKELRIVAIHGLNHSWKKLASYVPPKNYDRLRGVYIENGIVLACYQEGIICWNAQTADRMFEVTQTEPEFISGKYIISIVNDQLKIKHAITYILSSEEL</sequence>
<feature type="compositionally biased region" description="Basic and acidic residues" evidence="1">
    <location>
        <begin position="215"/>
        <end position="232"/>
    </location>
</feature>
<dbReference type="RefSeq" id="XP_019771446.1">
    <property type="nucleotide sequence ID" value="XM_019915887.2"/>
</dbReference>
<dbReference type="RefSeq" id="XP_019771447.1">
    <property type="nucleotide sequence ID" value="XM_019915888.2"/>
</dbReference>
<dbReference type="SUPFAM" id="SSF50978">
    <property type="entry name" value="WD40 repeat-like"/>
    <property type="match status" value="1"/>
</dbReference>
<proteinExistence type="predicted"/>
<dbReference type="InterPro" id="IPR036322">
    <property type="entry name" value="WD40_repeat_dom_sf"/>
</dbReference>
<feature type="compositionally biased region" description="Basic and acidic residues" evidence="1">
    <location>
        <begin position="241"/>
        <end position="260"/>
    </location>
</feature>
<keyword evidence="3" id="KW-1185">Reference proteome</keyword>
<feature type="region of interest" description="Disordered" evidence="1">
    <location>
        <begin position="692"/>
        <end position="738"/>
    </location>
</feature>
<dbReference type="EnsemblMetazoa" id="XM_019915887.1">
    <property type="protein sequence ID" value="XP_019771446.1"/>
    <property type="gene ID" value="LOC109545289"/>
</dbReference>
<evidence type="ECO:0000313" key="3">
    <source>
        <dbReference type="Proteomes" id="UP000019118"/>
    </source>
</evidence>
<protein>
    <submittedName>
        <fullName evidence="2">Uncharacterized protein</fullName>
    </submittedName>
</protein>
<name>A0AAR5QE26_DENPD</name>
<feature type="region of interest" description="Disordered" evidence="1">
    <location>
        <begin position="1"/>
        <end position="47"/>
    </location>
</feature>
<feature type="region of interest" description="Disordered" evidence="1">
    <location>
        <begin position="292"/>
        <end position="312"/>
    </location>
</feature>
<feature type="compositionally biased region" description="Low complexity" evidence="1">
    <location>
        <begin position="116"/>
        <end position="127"/>
    </location>
</feature>
<feature type="compositionally biased region" description="Polar residues" evidence="1">
    <location>
        <begin position="702"/>
        <end position="714"/>
    </location>
</feature>
<organism evidence="2 3">
    <name type="scientific">Dendroctonus ponderosae</name>
    <name type="common">Mountain pine beetle</name>
    <dbReference type="NCBI Taxonomy" id="77166"/>
    <lineage>
        <taxon>Eukaryota</taxon>
        <taxon>Metazoa</taxon>
        <taxon>Ecdysozoa</taxon>
        <taxon>Arthropoda</taxon>
        <taxon>Hexapoda</taxon>
        <taxon>Insecta</taxon>
        <taxon>Pterygota</taxon>
        <taxon>Neoptera</taxon>
        <taxon>Endopterygota</taxon>
        <taxon>Coleoptera</taxon>
        <taxon>Polyphaga</taxon>
        <taxon>Cucujiformia</taxon>
        <taxon>Curculionidae</taxon>
        <taxon>Scolytinae</taxon>
        <taxon>Dendroctonus</taxon>
    </lineage>
</organism>